<dbReference type="Proteomes" id="UP000481583">
    <property type="component" value="Unassembled WGS sequence"/>
</dbReference>
<evidence type="ECO:0008006" key="4">
    <source>
        <dbReference type="Google" id="ProtNLM"/>
    </source>
</evidence>
<proteinExistence type="predicted"/>
<keyword evidence="1" id="KW-0732">Signal</keyword>
<comment type="caution">
    <text evidence="2">The sequence shown here is derived from an EMBL/GenBank/DDBJ whole genome shotgun (WGS) entry which is preliminary data.</text>
</comment>
<dbReference type="AlphaFoldDB" id="A0A6G4U782"/>
<organism evidence="2 3">
    <name type="scientific">Streptomyces coryli</name>
    <dbReference type="NCBI Taxonomy" id="1128680"/>
    <lineage>
        <taxon>Bacteria</taxon>
        <taxon>Bacillati</taxon>
        <taxon>Actinomycetota</taxon>
        <taxon>Actinomycetes</taxon>
        <taxon>Kitasatosporales</taxon>
        <taxon>Streptomycetaceae</taxon>
        <taxon>Streptomyces</taxon>
    </lineage>
</organism>
<feature type="chain" id="PRO_5026079821" description="Secreted protein" evidence="1">
    <location>
        <begin position="25"/>
        <end position="143"/>
    </location>
</feature>
<accession>A0A6G4U782</accession>
<dbReference type="EMBL" id="JAAKZV010000182">
    <property type="protein sequence ID" value="NGN68099.1"/>
    <property type="molecule type" value="Genomic_DNA"/>
</dbReference>
<evidence type="ECO:0000256" key="1">
    <source>
        <dbReference type="SAM" id="SignalP"/>
    </source>
</evidence>
<feature type="signal peptide" evidence="1">
    <location>
        <begin position="1"/>
        <end position="24"/>
    </location>
</feature>
<evidence type="ECO:0000313" key="3">
    <source>
        <dbReference type="Proteomes" id="UP000481583"/>
    </source>
</evidence>
<protein>
    <recommendedName>
        <fullName evidence="4">Secreted protein</fullName>
    </recommendedName>
</protein>
<dbReference type="RefSeq" id="WP_165241730.1">
    <property type="nucleotide sequence ID" value="NZ_JAAKZV010000182.1"/>
</dbReference>
<name>A0A6G4U782_9ACTN</name>
<gene>
    <name evidence="2" type="ORF">G5C51_29890</name>
</gene>
<sequence length="143" mass="14887">MRMRMAVPVAVIGGLLWSAGAAGAVEPGVGEPREHHLIVGNGDYAGEAKVTARELPDGEWVLTGRVTKLVGAEGCAVLQADEGTGPGWSVPKGQELARVCGAKGATVRVRDMTGHPELRLRWVADEGPVGWVSEPLRSGATAE</sequence>
<reference evidence="2 3" key="1">
    <citation type="submission" date="2020-02" db="EMBL/GenBank/DDBJ databases">
        <title>Whole-genome analyses of novel actinobacteria.</title>
        <authorList>
            <person name="Sahin N."/>
        </authorList>
    </citation>
    <scope>NUCLEOTIDE SEQUENCE [LARGE SCALE GENOMIC DNA]</scope>
    <source>
        <strain evidence="2 3">A7024</strain>
    </source>
</reference>
<evidence type="ECO:0000313" key="2">
    <source>
        <dbReference type="EMBL" id="NGN68099.1"/>
    </source>
</evidence>
<keyword evidence="3" id="KW-1185">Reference proteome</keyword>